<dbReference type="InterPro" id="IPR038765">
    <property type="entry name" value="Papain-like_cys_pep_sf"/>
</dbReference>
<evidence type="ECO:0000313" key="3">
    <source>
        <dbReference type="Proteomes" id="UP000004994"/>
    </source>
</evidence>
<dbReference type="STRING" id="4081.A0A3Q7FSI9"/>
<evidence type="ECO:0000313" key="2">
    <source>
        <dbReference type="EnsemblPlants" id="Solyc03g116245.1.1"/>
    </source>
</evidence>
<dbReference type="Proteomes" id="UP000004994">
    <property type="component" value="Chromosome 3"/>
</dbReference>
<feature type="domain" description="Peptidase C1A papain C-terminal" evidence="1">
    <location>
        <begin position="78"/>
        <end position="118"/>
    </location>
</feature>
<dbReference type="SUPFAM" id="SSF54001">
    <property type="entry name" value="Cysteine proteinases"/>
    <property type="match status" value="1"/>
</dbReference>
<dbReference type="EnsemblPlants" id="Solyc03g116245.1.1">
    <property type="protein sequence ID" value="Solyc03g116245.1.1"/>
    <property type="gene ID" value="Solyc03g116245.1"/>
</dbReference>
<dbReference type="Gramene" id="Solyc03g116245.1.1">
    <property type="protein sequence ID" value="Solyc03g116245.1.1"/>
    <property type="gene ID" value="Solyc03g116245.1"/>
</dbReference>
<accession>A0A3Q7FSI9</accession>
<dbReference type="InParanoid" id="A0A3Q7FSI9"/>
<name>A0A3Q7FSI9_SOLLC</name>
<proteinExistence type="predicted"/>
<keyword evidence="3" id="KW-1185">Reference proteome</keyword>
<dbReference type="Gene3D" id="3.90.70.10">
    <property type="entry name" value="Cysteine proteinases"/>
    <property type="match status" value="1"/>
</dbReference>
<dbReference type="AlphaFoldDB" id="A0A3Q7FSI9"/>
<organism evidence="2">
    <name type="scientific">Solanum lycopersicum</name>
    <name type="common">Tomato</name>
    <name type="synonym">Lycopersicon esculentum</name>
    <dbReference type="NCBI Taxonomy" id="4081"/>
    <lineage>
        <taxon>Eukaryota</taxon>
        <taxon>Viridiplantae</taxon>
        <taxon>Streptophyta</taxon>
        <taxon>Embryophyta</taxon>
        <taxon>Tracheophyta</taxon>
        <taxon>Spermatophyta</taxon>
        <taxon>Magnoliopsida</taxon>
        <taxon>eudicotyledons</taxon>
        <taxon>Gunneridae</taxon>
        <taxon>Pentapetalae</taxon>
        <taxon>asterids</taxon>
        <taxon>lamiids</taxon>
        <taxon>Solanales</taxon>
        <taxon>Solanaceae</taxon>
        <taxon>Solanoideae</taxon>
        <taxon>Solaneae</taxon>
        <taxon>Solanum</taxon>
        <taxon>Solanum subgen. Lycopersicon</taxon>
    </lineage>
</organism>
<sequence length="120" mass="13027">MVKIMVTRTKQEGGGCQTNDGRQTLATLHFEHLKKSSNVYVIRLKKSFHTKVWGRPRGTTVVAENPISQAKAESEILQGHCGSCWACCGAADSLSDCFCIHFGWNISVSANDIVACCGGH</sequence>
<reference evidence="2" key="2">
    <citation type="submission" date="2019-01" db="UniProtKB">
        <authorList>
            <consortium name="EnsemblPlants"/>
        </authorList>
    </citation>
    <scope>IDENTIFICATION</scope>
    <source>
        <strain evidence="2">cv. Heinz 1706</strain>
    </source>
</reference>
<dbReference type="GO" id="GO:0008234">
    <property type="term" value="F:cysteine-type peptidase activity"/>
    <property type="evidence" value="ECO:0007669"/>
    <property type="project" value="InterPro"/>
</dbReference>
<dbReference type="InterPro" id="IPR000668">
    <property type="entry name" value="Peptidase_C1A_C"/>
</dbReference>
<evidence type="ECO:0000259" key="1">
    <source>
        <dbReference type="Pfam" id="PF00112"/>
    </source>
</evidence>
<protein>
    <recommendedName>
        <fullName evidence="1">Peptidase C1A papain C-terminal domain-containing protein</fullName>
    </recommendedName>
</protein>
<dbReference type="Pfam" id="PF00112">
    <property type="entry name" value="Peptidase_C1"/>
    <property type="match status" value="1"/>
</dbReference>
<dbReference type="GO" id="GO:0006508">
    <property type="term" value="P:proteolysis"/>
    <property type="evidence" value="ECO:0007669"/>
    <property type="project" value="InterPro"/>
</dbReference>
<reference evidence="2" key="1">
    <citation type="journal article" date="2012" name="Nature">
        <title>The tomato genome sequence provides insights into fleshy fruit evolution.</title>
        <authorList>
            <consortium name="Tomato Genome Consortium"/>
        </authorList>
    </citation>
    <scope>NUCLEOTIDE SEQUENCE [LARGE SCALE GENOMIC DNA]</scope>
    <source>
        <strain evidence="2">cv. Heinz 1706</strain>
    </source>
</reference>